<dbReference type="RefSeq" id="WP_176294208.1">
    <property type="nucleotide sequence ID" value="NZ_CP051177.1"/>
</dbReference>
<reference evidence="3" key="2">
    <citation type="submission" date="2020-06" db="EMBL/GenBank/DDBJ databases">
        <title>Isolation of Planomicrobium glaciei.</title>
        <authorList>
            <person name="Malisova L."/>
            <person name="Safrankova R."/>
            <person name="Jakubu V."/>
            <person name="Spanelova P."/>
        </authorList>
    </citation>
    <scope>NUCLEOTIDE SEQUENCE [LARGE SCALE GENOMIC DNA]</scope>
    <source>
        <strain evidence="3">NRL-ATB46093</strain>
    </source>
</reference>
<keyword evidence="1" id="KW-1133">Transmembrane helix</keyword>
<feature type="transmembrane region" description="Helical" evidence="1">
    <location>
        <begin position="30"/>
        <end position="46"/>
    </location>
</feature>
<dbReference type="AlphaFoldDB" id="A0A7H8Q9A9"/>
<evidence type="ECO:0000313" key="2">
    <source>
        <dbReference type="EMBL" id="QKX50081.1"/>
    </source>
</evidence>
<name>A0A7H8Q9A9_9BACL</name>
<sequence length="118" mass="13493">MKKINFSILIKLAVLVFLLATFFLQYEFLFATRIVLVVFVLTILTAEIKKDYFAAHKVAFILLNTIIMAALIGSILFDNSTVNTPANNRDFLIPVFVYTLMVIEYKDLYNKTSTENLS</sequence>
<keyword evidence="1" id="KW-0472">Membrane</keyword>
<feature type="transmembrane region" description="Helical" evidence="1">
    <location>
        <begin position="7"/>
        <end position="24"/>
    </location>
</feature>
<feature type="transmembrane region" description="Helical" evidence="1">
    <location>
        <begin position="58"/>
        <end position="77"/>
    </location>
</feature>
<reference evidence="2 3" key="1">
    <citation type="submission" date="2020-04" db="EMBL/GenBank/DDBJ databases">
        <authorList>
            <person name="Pajer P."/>
            <person name="Broz P."/>
        </authorList>
    </citation>
    <scope>NUCLEOTIDE SEQUENCE [LARGE SCALE GENOMIC DNA]</scope>
    <source>
        <strain evidence="3">NRL-ATB46093</strain>
    </source>
</reference>
<gene>
    <name evidence="2" type="ORF">HF394_05480</name>
</gene>
<organism evidence="2 3">
    <name type="scientific">Planococcus glaciei</name>
    <dbReference type="NCBI Taxonomy" id="459472"/>
    <lineage>
        <taxon>Bacteria</taxon>
        <taxon>Bacillati</taxon>
        <taxon>Bacillota</taxon>
        <taxon>Bacilli</taxon>
        <taxon>Bacillales</taxon>
        <taxon>Caryophanaceae</taxon>
        <taxon>Planococcus</taxon>
    </lineage>
</organism>
<dbReference type="EMBL" id="CP051177">
    <property type="protein sequence ID" value="QKX50081.1"/>
    <property type="molecule type" value="Genomic_DNA"/>
</dbReference>
<dbReference type="Proteomes" id="UP000509222">
    <property type="component" value="Chromosome"/>
</dbReference>
<keyword evidence="3" id="KW-1185">Reference proteome</keyword>
<keyword evidence="1" id="KW-0812">Transmembrane</keyword>
<evidence type="ECO:0000313" key="3">
    <source>
        <dbReference type="Proteomes" id="UP000509222"/>
    </source>
</evidence>
<proteinExistence type="predicted"/>
<evidence type="ECO:0000256" key="1">
    <source>
        <dbReference type="SAM" id="Phobius"/>
    </source>
</evidence>
<accession>A0A7H8Q9A9</accession>
<protein>
    <submittedName>
        <fullName evidence="2">Uncharacterized protein</fullName>
    </submittedName>
</protein>